<accession>S7T1L3</accession>
<dbReference type="GO" id="GO:0055085">
    <property type="term" value="P:transmembrane transport"/>
    <property type="evidence" value="ECO:0007669"/>
    <property type="project" value="InterPro"/>
</dbReference>
<evidence type="ECO:0000256" key="3">
    <source>
        <dbReference type="ARBA" id="ARBA00022692"/>
    </source>
</evidence>
<feature type="transmembrane region" description="Helical" evidence="6">
    <location>
        <begin position="348"/>
        <end position="369"/>
    </location>
</feature>
<feature type="transmembrane region" description="Helical" evidence="6">
    <location>
        <begin position="15"/>
        <end position="36"/>
    </location>
</feature>
<dbReference type="RefSeq" id="WP_020888226.1">
    <property type="nucleotide sequence ID" value="NZ_ATHI01000032.1"/>
</dbReference>
<keyword evidence="3 6" id="KW-0812">Transmembrane</keyword>
<dbReference type="GO" id="GO:0015920">
    <property type="term" value="P:lipopolysaccharide transport"/>
    <property type="evidence" value="ECO:0007669"/>
    <property type="project" value="TreeGrafter"/>
</dbReference>
<dbReference type="Pfam" id="PF03739">
    <property type="entry name" value="LptF_LptG"/>
    <property type="match status" value="1"/>
</dbReference>
<dbReference type="AlphaFoldDB" id="S7T1L3"/>
<dbReference type="GO" id="GO:0043190">
    <property type="term" value="C:ATP-binding cassette (ABC) transporter complex"/>
    <property type="evidence" value="ECO:0007669"/>
    <property type="project" value="InterPro"/>
</dbReference>
<evidence type="ECO:0000313" key="7">
    <source>
        <dbReference type="EMBL" id="EPR30390.1"/>
    </source>
</evidence>
<dbReference type="NCBIfam" id="TIGR04407">
    <property type="entry name" value="LptF_YjgP"/>
    <property type="match status" value="1"/>
</dbReference>
<evidence type="ECO:0000256" key="2">
    <source>
        <dbReference type="ARBA" id="ARBA00022475"/>
    </source>
</evidence>
<dbReference type="InterPro" id="IPR005495">
    <property type="entry name" value="LptG/LptF_permease"/>
</dbReference>
<name>S7T1L3_9BACT</name>
<evidence type="ECO:0000256" key="1">
    <source>
        <dbReference type="ARBA" id="ARBA00004651"/>
    </source>
</evidence>
<dbReference type="eggNOG" id="COG0795">
    <property type="taxonomic scope" value="Bacteria"/>
</dbReference>
<dbReference type="PANTHER" id="PTHR33529:SF6">
    <property type="entry name" value="YJGP_YJGQ FAMILY PERMEASE"/>
    <property type="match status" value="1"/>
</dbReference>
<feature type="transmembrane region" description="Helical" evidence="6">
    <location>
        <begin position="316"/>
        <end position="336"/>
    </location>
</feature>
<evidence type="ECO:0000256" key="6">
    <source>
        <dbReference type="SAM" id="Phobius"/>
    </source>
</evidence>
<feature type="transmembrane region" description="Helical" evidence="6">
    <location>
        <begin position="56"/>
        <end position="81"/>
    </location>
</feature>
<comment type="caution">
    <text evidence="7">The sequence shown here is derived from an EMBL/GenBank/DDBJ whole genome shotgun (WGS) entry which is preliminary data.</text>
</comment>
<reference evidence="7 8" key="1">
    <citation type="journal article" date="2013" name="Genome Announc.">
        <title>Draft genome sequences for three mercury-methylating, sulfate-reducing bacteria.</title>
        <authorList>
            <person name="Brown S.D."/>
            <person name="Hurt R.A.Jr."/>
            <person name="Gilmour C.C."/>
            <person name="Elias D.A."/>
        </authorList>
    </citation>
    <scope>NUCLEOTIDE SEQUENCE [LARGE SCALE GENOMIC DNA]</scope>
    <source>
        <strain evidence="7 8">DSM 16529</strain>
    </source>
</reference>
<dbReference type="PATRIC" id="fig|1121439.3.peg.2917"/>
<dbReference type="PANTHER" id="PTHR33529">
    <property type="entry name" value="SLR0882 PROTEIN-RELATED"/>
    <property type="match status" value="1"/>
</dbReference>
<dbReference type="STRING" id="1121439.dsat_1530"/>
<keyword evidence="2" id="KW-1003">Cell membrane</keyword>
<dbReference type="Proteomes" id="UP000014975">
    <property type="component" value="Unassembled WGS sequence"/>
</dbReference>
<keyword evidence="8" id="KW-1185">Reference proteome</keyword>
<keyword evidence="5 6" id="KW-0472">Membrane</keyword>
<feature type="transmembrane region" description="Helical" evidence="6">
    <location>
        <begin position="289"/>
        <end position="309"/>
    </location>
</feature>
<proteinExistence type="predicted"/>
<dbReference type="EMBL" id="ATHI01000032">
    <property type="protein sequence ID" value="EPR30390.1"/>
    <property type="molecule type" value="Genomic_DNA"/>
</dbReference>
<organism evidence="7 8">
    <name type="scientific">Alkalidesulfovibrio alkalitolerans DSM 16529</name>
    <dbReference type="NCBI Taxonomy" id="1121439"/>
    <lineage>
        <taxon>Bacteria</taxon>
        <taxon>Pseudomonadati</taxon>
        <taxon>Thermodesulfobacteriota</taxon>
        <taxon>Desulfovibrionia</taxon>
        <taxon>Desulfovibrionales</taxon>
        <taxon>Desulfovibrionaceae</taxon>
        <taxon>Alkalidesulfovibrio</taxon>
    </lineage>
</organism>
<protein>
    <submittedName>
        <fullName evidence="7">Permease YjgP/YjgQ family protein</fullName>
    </submittedName>
</protein>
<evidence type="ECO:0000313" key="8">
    <source>
        <dbReference type="Proteomes" id="UP000014975"/>
    </source>
</evidence>
<keyword evidence="4 6" id="KW-1133">Transmembrane helix</keyword>
<evidence type="ECO:0000256" key="4">
    <source>
        <dbReference type="ARBA" id="ARBA00022989"/>
    </source>
</evidence>
<gene>
    <name evidence="7" type="ORF">dsat_1530</name>
</gene>
<dbReference type="InterPro" id="IPR030922">
    <property type="entry name" value="LptF"/>
</dbReference>
<evidence type="ECO:0000256" key="5">
    <source>
        <dbReference type="ARBA" id="ARBA00023136"/>
    </source>
</evidence>
<feature type="transmembrane region" description="Helical" evidence="6">
    <location>
        <begin position="102"/>
        <end position="125"/>
    </location>
</feature>
<comment type="subcellular location">
    <subcellularLocation>
        <location evidence="1">Cell membrane</location>
        <topology evidence="1">Multi-pass membrane protein</topology>
    </subcellularLocation>
</comment>
<sequence length="393" mass="43590">MFGFRQIHRQIFKELAVSFLLCLGALLGLILIGRMLQLKELFLSQNLGLVEIVELFVYLTPFFLLLLLPISCMLAVFLTFLRMSTDNELLALKAGGVSLNQLLAAPLLFCALVTLGNVGVSFWGVSWGMDNFKATVLEHASSRTKLVLQPGVFNKEFPGLTLFAQQVEPGGANLGNVFVRDETKPSVPATIVAPRGKVATDTEQGQIIFLLNDGHIYRQSDGKLDVLGFDSYAVRLDLTRLMGGFRLGSDRPKEMSLNKLRELENDPATAELWDGVFLKKLKVEIQKRYALPAACMVLGMFALPFAFSFQGLKQHLGLVLALGCFLVYYTMLSIGFSLGETDTLDPRIGLWIPNALFAFMAVAGINMAGKERFPHIFERLSHIRFRRKAASTC</sequence>